<evidence type="ECO:0000256" key="3">
    <source>
        <dbReference type="ARBA" id="ARBA00023125"/>
    </source>
</evidence>
<evidence type="ECO:0000313" key="7">
    <source>
        <dbReference type="EMBL" id="ATR78240.1"/>
    </source>
</evidence>
<dbReference type="InterPro" id="IPR000847">
    <property type="entry name" value="LysR_HTH_N"/>
</dbReference>
<evidence type="ECO:0000256" key="1">
    <source>
        <dbReference type="ARBA" id="ARBA00009437"/>
    </source>
</evidence>
<feature type="compositionally biased region" description="Low complexity" evidence="5">
    <location>
        <begin position="301"/>
        <end position="312"/>
    </location>
</feature>
<keyword evidence="2" id="KW-0805">Transcription regulation</keyword>
<dbReference type="InterPro" id="IPR036390">
    <property type="entry name" value="WH_DNA-bd_sf"/>
</dbReference>
<organism evidence="7 8">
    <name type="scientific">Faucicola osloensis</name>
    <name type="common">Moraxella osloensis</name>
    <dbReference type="NCBI Taxonomy" id="34062"/>
    <lineage>
        <taxon>Bacteria</taxon>
        <taxon>Pseudomonadati</taxon>
        <taxon>Pseudomonadota</taxon>
        <taxon>Gammaproteobacteria</taxon>
        <taxon>Moraxellales</taxon>
        <taxon>Moraxellaceae</taxon>
        <taxon>Faucicola</taxon>
    </lineage>
</organism>
<dbReference type="GO" id="GO:0032993">
    <property type="term" value="C:protein-DNA complex"/>
    <property type="evidence" value="ECO:0007669"/>
    <property type="project" value="TreeGrafter"/>
</dbReference>
<dbReference type="Pfam" id="PF00126">
    <property type="entry name" value="HTH_1"/>
    <property type="match status" value="1"/>
</dbReference>
<dbReference type="EMBL" id="CP024443">
    <property type="protein sequence ID" value="ATR78240.1"/>
    <property type="molecule type" value="Genomic_DNA"/>
</dbReference>
<dbReference type="Pfam" id="PF03466">
    <property type="entry name" value="LysR_substrate"/>
    <property type="match status" value="1"/>
</dbReference>
<dbReference type="GO" id="GO:0003700">
    <property type="term" value="F:DNA-binding transcription factor activity"/>
    <property type="evidence" value="ECO:0007669"/>
    <property type="project" value="InterPro"/>
</dbReference>
<reference evidence="8" key="1">
    <citation type="submission" date="2017-11" db="EMBL/GenBank/DDBJ databases">
        <title>Complete genome sequence of Moraxella osloensis NP7 isolated from human skin.</title>
        <authorList>
            <person name="Lee K."/>
            <person name="Lim J.Y."/>
            <person name="Hwang I."/>
        </authorList>
    </citation>
    <scope>NUCLEOTIDE SEQUENCE [LARGE SCALE GENOMIC DNA]</scope>
    <source>
        <strain evidence="8">NP7</strain>
    </source>
</reference>
<gene>
    <name evidence="7" type="ORF">NP7_02530</name>
</gene>
<dbReference type="SUPFAM" id="SSF53850">
    <property type="entry name" value="Periplasmic binding protein-like II"/>
    <property type="match status" value="1"/>
</dbReference>
<sequence>MITLRQLEFALAVAKYKHFKRAAEECNISQSALSLGIAQLEKQLDTQIFERNNKQVLITPIGEEILERASRVFAEVNDLVTRAQTHQTPLAYPMTIGIIPTIAPFLLPKVLPLLRQQFPQFQLNVVEEQTERLLEKVRYGAIDTAIIALPYNTDGMLSFEFWSETFLAVFAKDSKHANLPSINADELANSNLMLLGEGHCLTDHALSVCHLDKSRVKHAFSEASLHTLIQMAISGMGTTLVPQMAAGQVRQQTANVSLVPLNEAGPHRRLAFVTRLNYARVDDVNLLGRLFAQGLHDSELASAPATPSTSSTIDAESKTSAKPAIEA</sequence>
<dbReference type="PROSITE" id="PS50931">
    <property type="entry name" value="HTH_LYSR"/>
    <property type="match status" value="1"/>
</dbReference>
<dbReference type="SUPFAM" id="SSF46785">
    <property type="entry name" value="Winged helix' DNA-binding domain"/>
    <property type="match status" value="1"/>
</dbReference>
<dbReference type="Proteomes" id="UP000229340">
    <property type="component" value="Chromosome"/>
</dbReference>
<dbReference type="GO" id="GO:0003677">
    <property type="term" value="F:DNA binding"/>
    <property type="evidence" value="ECO:0007669"/>
    <property type="project" value="UniProtKB-KW"/>
</dbReference>
<evidence type="ECO:0000313" key="8">
    <source>
        <dbReference type="Proteomes" id="UP000229340"/>
    </source>
</evidence>
<dbReference type="CDD" id="cd08411">
    <property type="entry name" value="PBP2_OxyR"/>
    <property type="match status" value="1"/>
</dbReference>
<name>A0A2D2LTD4_FAUOS</name>
<accession>A0A2D2LTD4</accession>
<dbReference type="PANTHER" id="PTHR30346">
    <property type="entry name" value="TRANSCRIPTIONAL DUAL REGULATOR HCAR-RELATED"/>
    <property type="match status" value="1"/>
</dbReference>
<dbReference type="AlphaFoldDB" id="A0A2D2LTD4"/>
<evidence type="ECO:0000256" key="2">
    <source>
        <dbReference type="ARBA" id="ARBA00023015"/>
    </source>
</evidence>
<dbReference type="Gene3D" id="1.10.10.10">
    <property type="entry name" value="Winged helix-like DNA-binding domain superfamily/Winged helix DNA-binding domain"/>
    <property type="match status" value="1"/>
</dbReference>
<dbReference type="STRING" id="34062.AXE82_09405"/>
<feature type="region of interest" description="Disordered" evidence="5">
    <location>
        <begin position="301"/>
        <end position="327"/>
    </location>
</feature>
<evidence type="ECO:0000256" key="4">
    <source>
        <dbReference type="ARBA" id="ARBA00023163"/>
    </source>
</evidence>
<protein>
    <submittedName>
        <fullName evidence="7">LysR family transcriptional regulator</fullName>
    </submittedName>
</protein>
<evidence type="ECO:0000256" key="5">
    <source>
        <dbReference type="SAM" id="MobiDB-lite"/>
    </source>
</evidence>
<proteinExistence type="inferred from homology"/>
<comment type="similarity">
    <text evidence="1">Belongs to the LysR transcriptional regulatory family.</text>
</comment>
<dbReference type="InterPro" id="IPR036388">
    <property type="entry name" value="WH-like_DNA-bd_sf"/>
</dbReference>
<dbReference type="PRINTS" id="PR00039">
    <property type="entry name" value="HTHLYSR"/>
</dbReference>
<feature type="domain" description="HTH lysR-type" evidence="6">
    <location>
        <begin position="2"/>
        <end position="59"/>
    </location>
</feature>
<dbReference type="PANTHER" id="PTHR30346:SF10">
    <property type="entry name" value="TRANSCRIPTIONAL REGULATOR OF OXIDATIVE STRESS OXYR"/>
    <property type="match status" value="1"/>
</dbReference>
<keyword evidence="4" id="KW-0804">Transcription</keyword>
<keyword evidence="3" id="KW-0238">DNA-binding</keyword>
<dbReference type="InterPro" id="IPR005119">
    <property type="entry name" value="LysR_subst-bd"/>
</dbReference>
<dbReference type="FunFam" id="1.10.10.10:FF:000001">
    <property type="entry name" value="LysR family transcriptional regulator"/>
    <property type="match status" value="1"/>
</dbReference>
<evidence type="ECO:0000259" key="6">
    <source>
        <dbReference type="PROSITE" id="PS50931"/>
    </source>
</evidence>
<dbReference type="RefSeq" id="WP_100269574.1">
    <property type="nucleotide sequence ID" value="NZ_CALTVS010000064.1"/>
</dbReference>
<dbReference type="Gene3D" id="3.40.190.10">
    <property type="entry name" value="Periplasmic binding protein-like II"/>
    <property type="match status" value="2"/>
</dbReference>